<dbReference type="PANTHER" id="PTHR30572">
    <property type="entry name" value="MEMBRANE COMPONENT OF TRANSPORTER-RELATED"/>
    <property type="match status" value="1"/>
</dbReference>
<comment type="subcellular location">
    <subcellularLocation>
        <location evidence="1">Cell membrane</location>
        <topology evidence="1">Multi-pass membrane protein</topology>
    </subcellularLocation>
</comment>
<dbReference type="InterPro" id="IPR050250">
    <property type="entry name" value="Macrolide_Exporter_MacB"/>
</dbReference>
<reference evidence="9 10" key="1">
    <citation type="submission" date="2016-07" db="EMBL/GenBank/DDBJ databases">
        <title>Genome and transcriptome analysis of iron-reducing fermentative bacteria Anoxybacter fermentans.</title>
        <authorList>
            <person name="Zeng X."/>
            <person name="Shao Z."/>
        </authorList>
    </citation>
    <scope>NUCLEOTIDE SEQUENCE [LARGE SCALE GENOMIC DNA]</scope>
    <source>
        <strain evidence="9 10">DY22613</strain>
    </source>
</reference>
<dbReference type="Pfam" id="PF02687">
    <property type="entry name" value="FtsX"/>
    <property type="match status" value="1"/>
</dbReference>
<keyword evidence="4 7" id="KW-1133">Transmembrane helix</keyword>
<keyword evidence="3 7" id="KW-0812">Transmembrane</keyword>
<keyword evidence="5 7" id="KW-0472">Membrane</keyword>
<evidence type="ECO:0000256" key="4">
    <source>
        <dbReference type="ARBA" id="ARBA00022989"/>
    </source>
</evidence>
<evidence type="ECO:0000256" key="7">
    <source>
        <dbReference type="SAM" id="Phobius"/>
    </source>
</evidence>
<evidence type="ECO:0000256" key="6">
    <source>
        <dbReference type="ARBA" id="ARBA00038076"/>
    </source>
</evidence>
<proteinExistence type="inferred from homology"/>
<dbReference type="RefSeq" id="WP_127016315.1">
    <property type="nucleotide sequence ID" value="NZ_CP016379.1"/>
</dbReference>
<dbReference type="GO" id="GO:0022857">
    <property type="term" value="F:transmembrane transporter activity"/>
    <property type="evidence" value="ECO:0007669"/>
    <property type="project" value="TreeGrafter"/>
</dbReference>
<sequence>MRLVYIAWKNLYNRSWQNRVAMMQLLAGFVAIIFALALFRGITFYQTLSEEMKLNQFINFSSLSSLFNYGKVDEQIKLGQKVYEAILNLRGIEYIGLVARGVLEIDGIGRVPYYAIDENMKKLLPLKVVKGINYDFNSIITVDFDSVSSYASALLRGRSICLKRIPVLVGSKLGEKLIPGTVFYDELMGGKSAGYCYEVTGVIEKGTYYLSNWEGDLYRVLPNIDFAVIMAKNDYLPDYIKSTMYIGGIWTSVKTKEEFNQLVPQWKEALSRYGVEVQPFSKMLKDFYRNRQEPIRRIFIIGGLIMILAIFGFSGVNALSILLRKREFGIHFACGARKRELLIIVFIESLFLVFLPGTIAIILLKVVDSIPVLEKYLPYFIVDKYVIGMALLIILGILMVTTIAPILQLKRESPVNLIRGTKN</sequence>
<dbReference type="PANTHER" id="PTHR30572:SF4">
    <property type="entry name" value="ABC TRANSPORTER PERMEASE YTRF"/>
    <property type="match status" value="1"/>
</dbReference>
<feature type="transmembrane region" description="Helical" evidence="7">
    <location>
        <begin position="341"/>
        <end position="365"/>
    </location>
</feature>
<name>A0A3Q9HQ17_9FIRM</name>
<dbReference type="GO" id="GO:0005886">
    <property type="term" value="C:plasma membrane"/>
    <property type="evidence" value="ECO:0007669"/>
    <property type="project" value="UniProtKB-SubCell"/>
</dbReference>
<dbReference type="KEGG" id="aft:BBF96_05975"/>
<feature type="transmembrane region" description="Helical" evidence="7">
    <location>
        <begin position="385"/>
        <end position="407"/>
    </location>
</feature>
<evidence type="ECO:0000256" key="2">
    <source>
        <dbReference type="ARBA" id="ARBA00022475"/>
    </source>
</evidence>
<evidence type="ECO:0000256" key="1">
    <source>
        <dbReference type="ARBA" id="ARBA00004651"/>
    </source>
</evidence>
<comment type="similarity">
    <text evidence="6">Belongs to the ABC-4 integral membrane protein family.</text>
</comment>
<keyword evidence="2" id="KW-1003">Cell membrane</keyword>
<dbReference type="EMBL" id="CP016379">
    <property type="protein sequence ID" value="AZR72980.1"/>
    <property type="molecule type" value="Genomic_DNA"/>
</dbReference>
<dbReference type="Proteomes" id="UP000267250">
    <property type="component" value="Chromosome"/>
</dbReference>
<accession>A0A3Q9HQ17</accession>
<feature type="transmembrane region" description="Helical" evidence="7">
    <location>
        <begin position="298"/>
        <end position="320"/>
    </location>
</feature>
<evidence type="ECO:0000256" key="5">
    <source>
        <dbReference type="ARBA" id="ARBA00023136"/>
    </source>
</evidence>
<keyword evidence="10" id="KW-1185">Reference proteome</keyword>
<feature type="domain" description="ABC3 transporter permease C-terminal" evidence="8">
    <location>
        <begin position="300"/>
        <end position="414"/>
    </location>
</feature>
<dbReference type="OrthoDB" id="1897773at2"/>
<dbReference type="InterPro" id="IPR003838">
    <property type="entry name" value="ABC3_permease_C"/>
</dbReference>
<evidence type="ECO:0000313" key="10">
    <source>
        <dbReference type="Proteomes" id="UP000267250"/>
    </source>
</evidence>
<evidence type="ECO:0000256" key="3">
    <source>
        <dbReference type="ARBA" id="ARBA00022692"/>
    </source>
</evidence>
<evidence type="ECO:0000259" key="8">
    <source>
        <dbReference type="Pfam" id="PF02687"/>
    </source>
</evidence>
<dbReference type="AlphaFoldDB" id="A0A3Q9HQ17"/>
<gene>
    <name evidence="9" type="ORF">BBF96_05975</name>
</gene>
<organism evidence="9 10">
    <name type="scientific">Anoxybacter fermentans</name>
    <dbReference type="NCBI Taxonomy" id="1323375"/>
    <lineage>
        <taxon>Bacteria</taxon>
        <taxon>Bacillati</taxon>
        <taxon>Bacillota</taxon>
        <taxon>Clostridia</taxon>
        <taxon>Halanaerobiales</taxon>
        <taxon>Anoxybacter</taxon>
    </lineage>
</organism>
<evidence type="ECO:0000313" key="9">
    <source>
        <dbReference type="EMBL" id="AZR72980.1"/>
    </source>
</evidence>
<protein>
    <recommendedName>
        <fullName evidence="8">ABC3 transporter permease C-terminal domain-containing protein</fullName>
    </recommendedName>
</protein>